<feature type="compositionally biased region" description="Low complexity" evidence="1">
    <location>
        <begin position="96"/>
        <end position="121"/>
    </location>
</feature>
<sequence>MTDDTLSARVDALERALTDGRDLPDLSETSRVAARLTEVEDRVDELDDRVDELDAAVQALRGYVGEVRHVNRAVERRADAALAAVESLDDADRSPDLASDGGAASAAPPSAVSPAVASPSAESTTEPNAAGSSAEDATDGDEVDGALARLRNAL</sequence>
<dbReference type="EMBL" id="JBHTBF010000002">
    <property type="protein sequence ID" value="MFC7317771.1"/>
    <property type="molecule type" value="Genomic_DNA"/>
</dbReference>
<dbReference type="GeneID" id="79315546"/>
<dbReference type="Pfam" id="PF23991">
    <property type="entry name" value="DUF7310"/>
    <property type="match status" value="1"/>
</dbReference>
<feature type="compositionally biased region" description="Polar residues" evidence="1">
    <location>
        <begin position="122"/>
        <end position="131"/>
    </location>
</feature>
<proteinExistence type="predicted"/>
<organism evidence="3 4">
    <name type="scientific">Halomarina halobia</name>
    <dbReference type="NCBI Taxonomy" id="3033386"/>
    <lineage>
        <taxon>Archaea</taxon>
        <taxon>Methanobacteriati</taxon>
        <taxon>Methanobacteriota</taxon>
        <taxon>Stenosarchaea group</taxon>
        <taxon>Halobacteria</taxon>
        <taxon>Halobacteriales</taxon>
        <taxon>Natronomonadaceae</taxon>
        <taxon>Halomarina</taxon>
    </lineage>
</organism>
<evidence type="ECO:0000256" key="1">
    <source>
        <dbReference type="SAM" id="MobiDB-lite"/>
    </source>
</evidence>
<feature type="domain" description="DUF7310" evidence="2">
    <location>
        <begin position="6"/>
        <end position="87"/>
    </location>
</feature>
<dbReference type="Proteomes" id="UP001596547">
    <property type="component" value="Unassembled WGS sequence"/>
</dbReference>
<dbReference type="InterPro" id="IPR055734">
    <property type="entry name" value="DUF7310"/>
</dbReference>
<gene>
    <name evidence="3" type="ORF">ACFQPE_13380</name>
</gene>
<name>A0ABD6AC63_9EURY</name>
<comment type="caution">
    <text evidence="3">The sequence shown here is derived from an EMBL/GenBank/DDBJ whole genome shotgun (WGS) entry which is preliminary data.</text>
</comment>
<protein>
    <recommendedName>
        <fullName evidence="2">DUF7310 domain-containing protein</fullName>
    </recommendedName>
</protein>
<feature type="region of interest" description="Disordered" evidence="1">
    <location>
        <begin position="87"/>
        <end position="154"/>
    </location>
</feature>
<accession>A0ABD6AC63</accession>
<evidence type="ECO:0000313" key="3">
    <source>
        <dbReference type="EMBL" id="MFC7317771.1"/>
    </source>
</evidence>
<evidence type="ECO:0000313" key="4">
    <source>
        <dbReference type="Proteomes" id="UP001596547"/>
    </source>
</evidence>
<keyword evidence="4" id="KW-1185">Reference proteome</keyword>
<evidence type="ECO:0000259" key="2">
    <source>
        <dbReference type="Pfam" id="PF23991"/>
    </source>
</evidence>
<dbReference type="RefSeq" id="WP_276302988.1">
    <property type="nucleotide sequence ID" value="NZ_CP119992.1"/>
</dbReference>
<reference evidence="3 4" key="1">
    <citation type="journal article" date="2019" name="Int. J. Syst. Evol. Microbiol.">
        <title>The Global Catalogue of Microorganisms (GCM) 10K type strain sequencing project: providing services to taxonomists for standard genome sequencing and annotation.</title>
        <authorList>
            <consortium name="The Broad Institute Genomics Platform"/>
            <consortium name="The Broad Institute Genome Sequencing Center for Infectious Disease"/>
            <person name="Wu L."/>
            <person name="Ma J."/>
        </authorList>
    </citation>
    <scope>NUCLEOTIDE SEQUENCE [LARGE SCALE GENOMIC DNA]</scope>
    <source>
        <strain evidence="3 4">PSR21</strain>
    </source>
</reference>
<dbReference type="AlphaFoldDB" id="A0ABD6AC63"/>